<dbReference type="Proteomes" id="UP000789508">
    <property type="component" value="Unassembled WGS sequence"/>
</dbReference>
<accession>A0A9N9N8Z0</accession>
<feature type="compositionally biased region" description="Basic and acidic residues" evidence="1">
    <location>
        <begin position="230"/>
        <end position="241"/>
    </location>
</feature>
<keyword evidence="3" id="KW-1185">Reference proteome</keyword>
<evidence type="ECO:0000256" key="1">
    <source>
        <dbReference type="SAM" id="MobiDB-lite"/>
    </source>
</evidence>
<feature type="compositionally biased region" description="Basic residues" evidence="1">
    <location>
        <begin position="211"/>
        <end position="220"/>
    </location>
</feature>
<dbReference type="EMBL" id="CAJVPS010023998">
    <property type="protein sequence ID" value="CAG8715071.1"/>
    <property type="molecule type" value="Genomic_DNA"/>
</dbReference>
<feature type="region of interest" description="Disordered" evidence="1">
    <location>
        <begin position="209"/>
        <end position="247"/>
    </location>
</feature>
<sequence>FGPSTRNLVWHKTTTTTTKKLWKNFSCITAARRHRNLLNLEEVDNLEEVELFSADIGIDTTLTSKEDIKKQQSEVKARISKEFEDIYGEIIERTPLNQPIKQGIPYTYLNRLLYLIKTREEAELIPRVISRWRKKVYPMSEATTRFAIENCVKAGAIDIAFQLLTDRLRYGQLPTQRQFRVLMNAYANRINEITNRNLASDDNISISKNTKNIKNRKKSNPKQLDQAEIEDTKKKTEKNEEQEPSSPMELLDTVYKVFGLMPFYDLSQFDPHAYAILIMASTKIDSDVAWSRADETTQELINRLKTEDIKIVEAREKHDEERKARLSACIEAFTVMASAYKKRGQESMVESLETFIHDWESQMH</sequence>
<gene>
    <name evidence="2" type="ORF">ALEPTO_LOCUS12040</name>
</gene>
<feature type="non-terminal residue" evidence="2">
    <location>
        <position position="1"/>
    </location>
</feature>
<dbReference type="AlphaFoldDB" id="A0A9N9N8Z0"/>
<evidence type="ECO:0000313" key="3">
    <source>
        <dbReference type="Proteomes" id="UP000789508"/>
    </source>
</evidence>
<comment type="caution">
    <text evidence="2">The sequence shown here is derived from an EMBL/GenBank/DDBJ whole genome shotgun (WGS) entry which is preliminary data.</text>
</comment>
<protein>
    <submittedName>
        <fullName evidence="2">7220_t:CDS:1</fullName>
    </submittedName>
</protein>
<name>A0A9N9N8Z0_9GLOM</name>
<proteinExistence type="predicted"/>
<dbReference type="OrthoDB" id="2123547at2759"/>
<reference evidence="2" key="1">
    <citation type="submission" date="2021-06" db="EMBL/GenBank/DDBJ databases">
        <authorList>
            <person name="Kallberg Y."/>
            <person name="Tangrot J."/>
            <person name="Rosling A."/>
        </authorList>
    </citation>
    <scope>NUCLEOTIDE SEQUENCE</scope>
    <source>
        <strain evidence="2">FL130A</strain>
    </source>
</reference>
<organism evidence="2 3">
    <name type="scientific">Ambispora leptoticha</name>
    <dbReference type="NCBI Taxonomy" id="144679"/>
    <lineage>
        <taxon>Eukaryota</taxon>
        <taxon>Fungi</taxon>
        <taxon>Fungi incertae sedis</taxon>
        <taxon>Mucoromycota</taxon>
        <taxon>Glomeromycotina</taxon>
        <taxon>Glomeromycetes</taxon>
        <taxon>Archaeosporales</taxon>
        <taxon>Ambisporaceae</taxon>
        <taxon>Ambispora</taxon>
    </lineage>
</organism>
<evidence type="ECO:0000313" key="2">
    <source>
        <dbReference type="EMBL" id="CAG8715071.1"/>
    </source>
</evidence>